<dbReference type="RefSeq" id="WP_378553820.1">
    <property type="nucleotide sequence ID" value="NZ_JBHSBA010000015.1"/>
</dbReference>
<organism evidence="3 4">
    <name type="scientific">Nocardia rhizosphaerae</name>
    <dbReference type="NCBI Taxonomy" id="1691571"/>
    <lineage>
        <taxon>Bacteria</taxon>
        <taxon>Bacillati</taxon>
        <taxon>Actinomycetota</taxon>
        <taxon>Actinomycetes</taxon>
        <taxon>Mycobacteriales</taxon>
        <taxon>Nocardiaceae</taxon>
        <taxon>Nocardia</taxon>
    </lineage>
</organism>
<gene>
    <name evidence="3" type="ORF">ACFOW8_24500</name>
</gene>
<dbReference type="PANTHER" id="PTHR30244:SF34">
    <property type="entry name" value="DTDP-4-AMINO-4,6-DIDEOXYGALACTOSE TRANSAMINASE"/>
    <property type="match status" value="1"/>
</dbReference>
<evidence type="ECO:0000313" key="3">
    <source>
        <dbReference type="EMBL" id="MFC4128091.1"/>
    </source>
</evidence>
<evidence type="ECO:0000256" key="1">
    <source>
        <dbReference type="ARBA" id="ARBA00001933"/>
    </source>
</evidence>
<comment type="similarity">
    <text evidence="2">Belongs to the DegT/DnrJ/EryC1 family.</text>
</comment>
<evidence type="ECO:0000256" key="2">
    <source>
        <dbReference type="RuleBase" id="RU004508"/>
    </source>
</evidence>
<sequence length="375" mass="39375">MRVACVRNWPTGRPFSTCSPTHTIGTKGISIVSDTDSDLSLFRPDLTAADVCAVTRAIESGRVAAGSEVAAFESRTGQRLGRRTIATCSGSVALWIALRHILSGDRREVITSPIVCEGVVDVIRFAGGTPVFADVVPQTLALSGESLADCLTERTGAVVYVHYDGLVGESAPVRNLCESAGIPLIEDCASVLGGTTRDGPVGRDGEFGVFSLHATKSITSGEGGLLAWTPRSPSKISPIDGYPKVGMSDVTAAMANAQFDRLDDILDARRDVATGYAERLGDVPAAELLTGAPGSRGTWTSALIRFDSAHGRVLAERALIGDGVPVRGVDAILGASLPPGADQAWNTVLRVPLHTRMTEQDIDRVTKLLSEAVGR</sequence>
<evidence type="ECO:0000313" key="4">
    <source>
        <dbReference type="Proteomes" id="UP001595767"/>
    </source>
</evidence>
<dbReference type="Proteomes" id="UP001595767">
    <property type="component" value="Unassembled WGS sequence"/>
</dbReference>
<dbReference type="Gene3D" id="3.40.640.10">
    <property type="entry name" value="Type I PLP-dependent aspartate aminotransferase-like (Major domain)"/>
    <property type="match status" value="1"/>
</dbReference>
<dbReference type="Gene3D" id="3.90.1150.10">
    <property type="entry name" value="Aspartate Aminotransferase, domain 1"/>
    <property type="match status" value="1"/>
</dbReference>
<comment type="caution">
    <text evidence="3">The sequence shown here is derived from an EMBL/GenBank/DDBJ whole genome shotgun (WGS) entry which is preliminary data.</text>
</comment>
<dbReference type="GO" id="GO:0008483">
    <property type="term" value="F:transaminase activity"/>
    <property type="evidence" value="ECO:0007669"/>
    <property type="project" value="UniProtKB-KW"/>
</dbReference>
<reference evidence="4" key="1">
    <citation type="journal article" date="2019" name="Int. J. Syst. Evol. Microbiol.">
        <title>The Global Catalogue of Microorganisms (GCM) 10K type strain sequencing project: providing services to taxonomists for standard genome sequencing and annotation.</title>
        <authorList>
            <consortium name="The Broad Institute Genomics Platform"/>
            <consortium name="The Broad Institute Genome Sequencing Center for Infectious Disease"/>
            <person name="Wu L."/>
            <person name="Ma J."/>
        </authorList>
    </citation>
    <scope>NUCLEOTIDE SEQUENCE [LARGE SCALE GENOMIC DNA]</scope>
    <source>
        <strain evidence="4">CGMCC 4.7204</strain>
    </source>
</reference>
<accession>A0ABV8LC77</accession>
<keyword evidence="2" id="KW-0663">Pyridoxal phosphate</keyword>
<name>A0ABV8LC77_9NOCA</name>
<dbReference type="InterPro" id="IPR015422">
    <property type="entry name" value="PyrdxlP-dep_Trfase_small"/>
</dbReference>
<comment type="cofactor">
    <cofactor evidence="1">
        <name>pyridoxal 5'-phosphate</name>
        <dbReference type="ChEBI" id="CHEBI:597326"/>
    </cofactor>
</comment>
<keyword evidence="3" id="KW-0808">Transferase</keyword>
<keyword evidence="3" id="KW-0032">Aminotransferase</keyword>
<dbReference type="EMBL" id="JBHSBA010000015">
    <property type="protein sequence ID" value="MFC4128091.1"/>
    <property type="molecule type" value="Genomic_DNA"/>
</dbReference>
<dbReference type="InterPro" id="IPR000653">
    <property type="entry name" value="DegT/StrS_aminotransferase"/>
</dbReference>
<dbReference type="InterPro" id="IPR015421">
    <property type="entry name" value="PyrdxlP-dep_Trfase_major"/>
</dbReference>
<proteinExistence type="inferred from homology"/>
<dbReference type="SUPFAM" id="SSF53383">
    <property type="entry name" value="PLP-dependent transferases"/>
    <property type="match status" value="1"/>
</dbReference>
<keyword evidence="4" id="KW-1185">Reference proteome</keyword>
<dbReference type="PANTHER" id="PTHR30244">
    <property type="entry name" value="TRANSAMINASE"/>
    <property type="match status" value="1"/>
</dbReference>
<dbReference type="PIRSF" id="PIRSF000390">
    <property type="entry name" value="PLP_StrS"/>
    <property type="match status" value="1"/>
</dbReference>
<dbReference type="InterPro" id="IPR015424">
    <property type="entry name" value="PyrdxlP-dep_Trfase"/>
</dbReference>
<dbReference type="Pfam" id="PF01041">
    <property type="entry name" value="DegT_DnrJ_EryC1"/>
    <property type="match status" value="2"/>
</dbReference>
<protein>
    <submittedName>
        <fullName evidence="3">DegT/DnrJ/EryC1/StrS family aminotransferase</fullName>
    </submittedName>
</protein>